<dbReference type="RefSeq" id="XP_040726473.1">
    <property type="nucleotide sequence ID" value="XM_040869054.1"/>
</dbReference>
<sequence>MNLEDSHTISMPTSDHTALDHPASNEFPIAEAEDTVLQPLQTLNQAQLDTELQDILAELQQREEALKDRFNALCKQLGNWAKEGLDSSEHLSLDLLTMERRFVDEKHKELEERRINLVTVIQSVQQASMLLRD</sequence>
<keyword evidence="4" id="KW-1185">Reference proteome</keyword>
<evidence type="ECO:0000313" key="3">
    <source>
        <dbReference type="EMBL" id="ORY84455.1"/>
    </source>
</evidence>
<protein>
    <submittedName>
        <fullName evidence="3">Uncharacterized protein</fullName>
    </submittedName>
</protein>
<evidence type="ECO:0000256" key="2">
    <source>
        <dbReference type="SAM" id="MobiDB-lite"/>
    </source>
</evidence>
<reference evidence="3 4" key="1">
    <citation type="submission" date="2016-07" db="EMBL/GenBank/DDBJ databases">
        <title>Pervasive Adenine N6-methylation of Active Genes in Fungi.</title>
        <authorList>
            <consortium name="DOE Joint Genome Institute"/>
            <person name="Mondo S.J."/>
            <person name="Dannebaum R.O."/>
            <person name="Kuo R.C."/>
            <person name="Labutti K."/>
            <person name="Haridas S."/>
            <person name="Kuo A."/>
            <person name="Salamov A."/>
            <person name="Ahrendt S.R."/>
            <person name="Lipzen A."/>
            <person name="Sullivan W."/>
            <person name="Andreopoulos W.B."/>
            <person name="Clum A."/>
            <person name="Lindquist E."/>
            <person name="Daum C."/>
            <person name="Ramamoorthy G.K."/>
            <person name="Gryganskyi A."/>
            <person name="Culley D."/>
            <person name="Magnuson J.K."/>
            <person name="James T.Y."/>
            <person name="O'Malley M.A."/>
            <person name="Stajich J.E."/>
            <person name="Spatafora J.W."/>
            <person name="Visel A."/>
            <person name="Grigoriev I.V."/>
        </authorList>
    </citation>
    <scope>NUCLEOTIDE SEQUENCE [LARGE SCALE GENOMIC DNA]</scope>
    <source>
        <strain evidence="3 4">12-1054</strain>
    </source>
</reference>
<name>A0A1Y2FP13_PROLT</name>
<proteinExistence type="predicted"/>
<organism evidence="3 4">
    <name type="scientific">Protomyces lactucae-debilis</name>
    <dbReference type="NCBI Taxonomy" id="2754530"/>
    <lineage>
        <taxon>Eukaryota</taxon>
        <taxon>Fungi</taxon>
        <taxon>Dikarya</taxon>
        <taxon>Ascomycota</taxon>
        <taxon>Taphrinomycotina</taxon>
        <taxon>Taphrinomycetes</taxon>
        <taxon>Taphrinales</taxon>
        <taxon>Protomycetaceae</taxon>
        <taxon>Protomyces</taxon>
    </lineage>
</organism>
<feature type="region of interest" description="Disordered" evidence="2">
    <location>
        <begin position="1"/>
        <end position="22"/>
    </location>
</feature>
<evidence type="ECO:0000313" key="4">
    <source>
        <dbReference type="Proteomes" id="UP000193685"/>
    </source>
</evidence>
<keyword evidence="1" id="KW-0175">Coiled coil</keyword>
<dbReference type="EMBL" id="MCFI01000006">
    <property type="protein sequence ID" value="ORY84455.1"/>
    <property type="molecule type" value="Genomic_DNA"/>
</dbReference>
<accession>A0A1Y2FP13</accession>
<dbReference type="AlphaFoldDB" id="A0A1Y2FP13"/>
<dbReference type="GeneID" id="63785653"/>
<evidence type="ECO:0000256" key="1">
    <source>
        <dbReference type="SAM" id="Coils"/>
    </source>
</evidence>
<dbReference type="Proteomes" id="UP000193685">
    <property type="component" value="Unassembled WGS sequence"/>
</dbReference>
<comment type="caution">
    <text evidence="3">The sequence shown here is derived from an EMBL/GenBank/DDBJ whole genome shotgun (WGS) entry which is preliminary data.</text>
</comment>
<gene>
    <name evidence="3" type="ORF">BCR37DRAFT_378488</name>
</gene>
<feature type="coiled-coil region" evidence="1">
    <location>
        <begin position="45"/>
        <end position="113"/>
    </location>
</feature>